<evidence type="ECO:0000313" key="7">
    <source>
        <dbReference type="EMBL" id="TIC62990.1"/>
    </source>
</evidence>
<dbReference type="InterPro" id="IPR051556">
    <property type="entry name" value="N-term/lysine_N-AcTrnsfr"/>
</dbReference>
<dbReference type="EMBL" id="SPRX01000015">
    <property type="protein sequence ID" value="TIC66728.1"/>
    <property type="molecule type" value="Genomic_DNA"/>
</dbReference>
<evidence type="ECO:0000313" key="14">
    <source>
        <dbReference type="Proteomes" id="UP000310685"/>
    </source>
</evidence>
<keyword evidence="1 5" id="KW-0808">Transferase</keyword>
<evidence type="ECO:0000256" key="1">
    <source>
        <dbReference type="ARBA" id="ARBA00022679"/>
    </source>
</evidence>
<dbReference type="Proteomes" id="UP000309601">
    <property type="component" value="Unassembled WGS sequence"/>
</dbReference>
<evidence type="ECO:0000313" key="15">
    <source>
        <dbReference type="Proteomes" id="UP000310708"/>
    </source>
</evidence>
<dbReference type="EMBL" id="SPRV01000009">
    <property type="protein sequence ID" value="TIC69596.1"/>
    <property type="molecule type" value="Genomic_DNA"/>
</dbReference>
<dbReference type="Gene3D" id="3.40.630.30">
    <property type="match status" value="1"/>
</dbReference>
<evidence type="ECO:0000313" key="10">
    <source>
        <dbReference type="Proteomes" id="UP000305362"/>
    </source>
</evidence>
<evidence type="ECO:0000313" key="12">
    <source>
        <dbReference type="Proteomes" id="UP000307169"/>
    </source>
</evidence>
<proteinExistence type="predicted"/>
<reference evidence="10 11" key="1">
    <citation type="submission" date="2019-03" db="EMBL/GenBank/DDBJ databases">
        <title>Sequencing 25 genomes of Wallemia mellicola.</title>
        <authorList>
            <person name="Gostincar C."/>
        </authorList>
    </citation>
    <scope>NUCLEOTIDE SEQUENCE [LARGE SCALE GENOMIC DNA]</scope>
    <source>
        <strain evidence="5 12">EXF-1262</strain>
        <strain evidence="7 13">EXF-1274</strain>
        <strain evidence="9 10">EXF-1277</strain>
        <strain evidence="4 14">EXF-6152</strain>
        <strain evidence="8 15">EXF-757</strain>
        <strain evidence="6 11">EXF-8738</strain>
    </source>
</reference>
<dbReference type="AlphaFoldDB" id="A0A4T0N1Z7"/>
<dbReference type="GO" id="GO:0031415">
    <property type="term" value="C:NatA complex"/>
    <property type="evidence" value="ECO:0007669"/>
    <property type="project" value="TreeGrafter"/>
</dbReference>
<dbReference type="InterPro" id="IPR016181">
    <property type="entry name" value="Acyl_CoA_acyltransferase"/>
</dbReference>
<evidence type="ECO:0000313" key="13">
    <source>
        <dbReference type="Proteomes" id="UP000309601"/>
    </source>
</evidence>
<dbReference type="PANTHER" id="PTHR42919:SF8">
    <property type="entry name" value="N-ALPHA-ACETYLTRANSFERASE 50"/>
    <property type="match status" value="1"/>
</dbReference>
<organism evidence="5 12">
    <name type="scientific">Wallemia mellicola</name>
    <dbReference type="NCBI Taxonomy" id="1708541"/>
    <lineage>
        <taxon>Eukaryota</taxon>
        <taxon>Fungi</taxon>
        <taxon>Dikarya</taxon>
        <taxon>Basidiomycota</taxon>
        <taxon>Wallemiomycotina</taxon>
        <taxon>Wallemiomycetes</taxon>
        <taxon>Wallemiales</taxon>
        <taxon>Wallemiaceae</taxon>
        <taxon>Wallemia</taxon>
    </lineage>
</organism>
<dbReference type="InterPro" id="IPR000182">
    <property type="entry name" value="GNAT_dom"/>
</dbReference>
<feature type="domain" description="N-acetyltransferase" evidence="3">
    <location>
        <begin position="5"/>
        <end position="171"/>
    </location>
</feature>
<protein>
    <submittedName>
        <fullName evidence="5">Acyl-CoA N-acyltransferase</fullName>
    </submittedName>
</protein>
<evidence type="ECO:0000259" key="3">
    <source>
        <dbReference type="PROSITE" id="PS51186"/>
    </source>
</evidence>
<evidence type="ECO:0000313" key="4">
    <source>
        <dbReference type="EMBL" id="TIB80422.1"/>
    </source>
</evidence>
<dbReference type="Proteomes" id="UP000310708">
    <property type="component" value="Unassembled WGS sequence"/>
</dbReference>
<dbReference type="Proteomes" id="UP000305362">
    <property type="component" value="Unassembled WGS sequence"/>
</dbReference>
<comment type="caution">
    <text evidence="5">The sequence shown here is derived from an EMBL/GenBank/DDBJ whole genome shotgun (WGS) entry which is preliminary data.</text>
</comment>
<sequence>MSARIDLASVTRQNIGTLRRLNGVILPVPYSDRVYEEVQSPELEDFCKLINEAVYYNDIPVGSVCCRIEGGKLYIMILAVLAPYRRQGLGRHMLQHILKAAVSDPEPIIPGDKVQPRKKLGSVYLHVQKENNDALEFYKKEGFTQEEEVKDYYKRLTGDGSRDAYVLRKTL</sequence>
<dbReference type="PROSITE" id="PS51186">
    <property type="entry name" value="GNAT"/>
    <property type="match status" value="1"/>
</dbReference>
<dbReference type="SUPFAM" id="SSF55729">
    <property type="entry name" value="Acyl-CoA N-acyltransferases (Nat)"/>
    <property type="match status" value="1"/>
</dbReference>
<dbReference type="Pfam" id="PF13508">
    <property type="entry name" value="Acetyltransf_7"/>
    <property type="match status" value="1"/>
</dbReference>
<name>A0A4T0N1Z7_9BASI</name>
<dbReference type="Proteomes" id="UP000305647">
    <property type="component" value="Unassembled WGS sequence"/>
</dbReference>
<evidence type="ECO:0000313" key="6">
    <source>
        <dbReference type="EMBL" id="TIC28554.1"/>
    </source>
</evidence>
<dbReference type="GO" id="GO:0007064">
    <property type="term" value="P:mitotic sister chromatid cohesion"/>
    <property type="evidence" value="ECO:0007669"/>
    <property type="project" value="TreeGrafter"/>
</dbReference>
<accession>A0A4T0N1Z7</accession>
<dbReference type="Proteomes" id="UP000310685">
    <property type="component" value="Unassembled WGS sequence"/>
</dbReference>
<evidence type="ECO:0000313" key="8">
    <source>
        <dbReference type="EMBL" id="TIC66728.1"/>
    </source>
</evidence>
<dbReference type="Proteomes" id="UP000307169">
    <property type="component" value="Unassembled WGS sequence"/>
</dbReference>
<gene>
    <name evidence="8" type="ORF">E3Q01_01629</name>
    <name evidence="7" type="ORF">E3Q02_03238</name>
    <name evidence="9" type="ORF">E3Q03_01321</name>
    <name evidence="6" type="ORF">E3Q10_03071</name>
    <name evidence="5" type="ORF">E3Q17_00202</name>
    <name evidence="4" type="ORF">E3Q22_01948</name>
</gene>
<dbReference type="GO" id="GO:0016747">
    <property type="term" value="F:acyltransferase activity, transferring groups other than amino-acyl groups"/>
    <property type="evidence" value="ECO:0007669"/>
    <property type="project" value="InterPro"/>
</dbReference>
<dbReference type="EMBL" id="SPRW01000040">
    <property type="protein sequence ID" value="TIC62990.1"/>
    <property type="molecule type" value="Genomic_DNA"/>
</dbReference>
<evidence type="ECO:0000313" key="11">
    <source>
        <dbReference type="Proteomes" id="UP000305647"/>
    </source>
</evidence>
<evidence type="ECO:0000313" key="5">
    <source>
        <dbReference type="EMBL" id="TIC04637.1"/>
    </source>
</evidence>
<dbReference type="OrthoDB" id="47374at2759"/>
<dbReference type="PANTHER" id="PTHR42919">
    <property type="entry name" value="N-ALPHA-ACETYLTRANSFERASE"/>
    <property type="match status" value="1"/>
</dbReference>
<evidence type="ECO:0000256" key="2">
    <source>
        <dbReference type="ARBA" id="ARBA00023315"/>
    </source>
</evidence>
<keyword evidence="2 5" id="KW-0012">Acyltransferase</keyword>
<evidence type="ECO:0000313" key="9">
    <source>
        <dbReference type="EMBL" id="TIC69596.1"/>
    </source>
</evidence>
<dbReference type="EMBL" id="SPRH01000002">
    <property type="protein sequence ID" value="TIC04637.1"/>
    <property type="molecule type" value="Genomic_DNA"/>
</dbReference>
<dbReference type="EMBL" id="SPRO01000037">
    <property type="protein sequence ID" value="TIC28554.1"/>
    <property type="molecule type" value="Genomic_DNA"/>
</dbReference>
<dbReference type="EMBL" id="SPRC01000016">
    <property type="protein sequence ID" value="TIB80422.1"/>
    <property type="molecule type" value="Genomic_DNA"/>
</dbReference>
<dbReference type="CDD" id="cd04301">
    <property type="entry name" value="NAT_SF"/>
    <property type="match status" value="1"/>
</dbReference>